<sequence length="57" mass="6921">MIYMSKASGKISYHNGQILDLNQNLKEVKYEDTDIYKTYMTFLQDPERMQKYLFMDE</sequence>
<organism evidence="1 2">
    <name type="scientific">Thermoclostridium caenicola</name>
    <dbReference type="NCBI Taxonomy" id="659425"/>
    <lineage>
        <taxon>Bacteria</taxon>
        <taxon>Bacillati</taxon>
        <taxon>Bacillota</taxon>
        <taxon>Clostridia</taxon>
        <taxon>Eubacteriales</taxon>
        <taxon>Oscillospiraceae</taxon>
        <taxon>Thermoclostridium</taxon>
    </lineage>
</organism>
<keyword evidence="2" id="KW-1185">Reference proteome</keyword>
<evidence type="ECO:0000313" key="1">
    <source>
        <dbReference type="EMBL" id="SHJ27406.1"/>
    </source>
</evidence>
<dbReference type="EMBL" id="FQZP01000037">
    <property type="protein sequence ID" value="SHJ27406.1"/>
    <property type="molecule type" value="Genomic_DNA"/>
</dbReference>
<reference evidence="1 2" key="1">
    <citation type="submission" date="2016-11" db="EMBL/GenBank/DDBJ databases">
        <authorList>
            <person name="Varghese N."/>
            <person name="Submissions S."/>
        </authorList>
    </citation>
    <scope>NUCLEOTIDE SEQUENCE [LARGE SCALE GENOMIC DNA]</scope>
    <source>
        <strain evidence="1 2">DSM 19027</strain>
    </source>
</reference>
<name>A0A1M6HYW1_9FIRM</name>
<gene>
    <name evidence="1" type="ORF">SAMN05444373_10378</name>
</gene>
<accession>A0A1M6HYW1</accession>
<dbReference type="AlphaFoldDB" id="A0A1M6HYW1"/>
<protein>
    <submittedName>
        <fullName evidence="1">Uncharacterized protein</fullName>
    </submittedName>
</protein>
<dbReference type="Proteomes" id="UP000324781">
    <property type="component" value="Unassembled WGS sequence"/>
</dbReference>
<proteinExistence type="predicted"/>
<evidence type="ECO:0000313" key="2">
    <source>
        <dbReference type="Proteomes" id="UP000324781"/>
    </source>
</evidence>